<name>A0ABU5IG72_9BURK</name>
<protein>
    <submittedName>
        <fullName evidence="1">Uncharacterized protein</fullName>
    </submittedName>
</protein>
<dbReference type="EMBL" id="JAXOJX010000013">
    <property type="protein sequence ID" value="MDZ5456948.1"/>
    <property type="molecule type" value="Genomic_DNA"/>
</dbReference>
<reference evidence="1 2" key="1">
    <citation type="submission" date="2023-11" db="EMBL/GenBank/DDBJ databases">
        <title>Draft genome of Azohydromonas lata strain H1 (DSM1123), a polyhydroxyalkanoate producer.</title>
        <authorList>
            <person name="Traversa D."/>
            <person name="D'Addabbo P."/>
            <person name="Pazzani C."/>
            <person name="Manzari C."/>
            <person name="Chiara M."/>
            <person name="Scrascia M."/>
        </authorList>
    </citation>
    <scope>NUCLEOTIDE SEQUENCE [LARGE SCALE GENOMIC DNA]</scope>
    <source>
        <strain evidence="1 2">H1</strain>
    </source>
</reference>
<evidence type="ECO:0000313" key="1">
    <source>
        <dbReference type="EMBL" id="MDZ5456948.1"/>
    </source>
</evidence>
<keyword evidence="2" id="KW-1185">Reference proteome</keyword>
<dbReference type="Proteomes" id="UP001293718">
    <property type="component" value="Unassembled WGS sequence"/>
</dbReference>
<sequence>MGTSLMAVHREIYGNRLVRRVFDLLAGAVPAALSARLTGARSA</sequence>
<dbReference type="RefSeq" id="WP_322465381.1">
    <property type="nucleotide sequence ID" value="NZ_JAXOJX010000013.1"/>
</dbReference>
<evidence type="ECO:0000313" key="2">
    <source>
        <dbReference type="Proteomes" id="UP001293718"/>
    </source>
</evidence>
<comment type="caution">
    <text evidence="1">The sequence shown here is derived from an EMBL/GenBank/DDBJ whole genome shotgun (WGS) entry which is preliminary data.</text>
</comment>
<gene>
    <name evidence="1" type="ORF">SM757_10250</name>
</gene>
<accession>A0ABU5IG72</accession>
<proteinExistence type="predicted"/>
<organism evidence="1 2">
    <name type="scientific">Azohydromonas lata</name>
    <dbReference type="NCBI Taxonomy" id="45677"/>
    <lineage>
        <taxon>Bacteria</taxon>
        <taxon>Pseudomonadati</taxon>
        <taxon>Pseudomonadota</taxon>
        <taxon>Betaproteobacteria</taxon>
        <taxon>Burkholderiales</taxon>
        <taxon>Sphaerotilaceae</taxon>
        <taxon>Azohydromonas</taxon>
    </lineage>
</organism>